<name>A0A7Z2S732_9SPHN</name>
<dbReference type="SUPFAM" id="SSF56784">
    <property type="entry name" value="HAD-like"/>
    <property type="match status" value="1"/>
</dbReference>
<evidence type="ECO:0000313" key="2">
    <source>
        <dbReference type="Proteomes" id="UP000464468"/>
    </source>
</evidence>
<dbReference type="AlphaFoldDB" id="A0A7Z2S732"/>
<proteinExistence type="predicted"/>
<evidence type="ECO:0000313" key="1">
    <source>
        <dbReference type="EMBL" id="QHL89971.1"/>
    </source>
</evidence>
<organism evidence="1 2">
    <name type="scientific">Sphingomonas changnyeongensis</name>
    <dbReference type="NCBI Taxonomy" id="2698679"/>
    <lineage>
        <taxon>Bacteria</taxon>
        <taxon>Pseudomonadati</taxon>
        <taxon>Pseudomonadota</taxon>
        <taxon>Alphaproteobacteria</taxon>
        <taxon>Sphingomonadales</taxon>
        <taxon>Sphingomonadaceae</taxon>
        <taxon>Sphingomonas</taxon>
    </lineage>
</organism>
<dbReference type="KEGG" id="schy:GVO57_02930"/>
<dbReference type="GO" id="GO:0016787">
    <property type="term" value="F:hydrolase activity"/>
    <property type="evidence" value="ECO:0007669"/>
    <property type="project" value="UniProtKB-KW"/>
</dbReference>
<dbReference type="InterPro" id="IPR036412">
    <property type="entry name" value="HAD-like_sf"/>
</dbReference>
<keyword evidence="2" id="KW-1185">Reference proteome</keyword>
<protein>
    <submittedName>
        <fullName evidence="1">HAD family hydrolase</fullName>
    </submittedName>
</protein>
<sequence>MSRPLLITDCDEVLLHMVRHFGDWLGEAHDIDFALGSEFARALTRRACGSPVAPAEIWPLLDGFFVTEMHRQTPVPHARETLAAIAEHADIVVLTNLGDHHQDGRARQLEAIGIRHRVVCNQGGKGAPVARLLDEYGPGAAVFVDDLAVHHESVAQHAPDVQRLHMVAEPALAPMLPPAPHAHARIDCWREAGPWIAARLGIAQPGLTLPATPDFPDQMMEPHA</sequence>
<accession>A0A7Z2S732</accession>
<dbReference type="RefSeq" id="WP_160591706.1">
    <property type="nucleotide sequence ID" value="NZ_CP047895.1"/>
</dbReference>
<keyword evidence="1" id="KW-0378">Hydrolase</keyword>
<reference evidence="1 2" key="1">
    <citation type="submission" date="2020-01" db="EMBL/GenBank/DDBJ databases">
        <title>Sphingomonas sp. C33 whole genome sequece.</title>
        <authorList>
            <person name="Park C."/>
        </authorList>
    </citation>
    <scope>NUCLEOTIDE SEQUENCE [LARGE SCALE GENOMIC DNA]</scope>
    <source>
        <strain evidence="1 2">C33</strain>
    </source>
</reference>
<gene>
    <name evidence="1" type="ORF">GVO57_02930</name>
</gene>
<dbReference type="EMBL" id="CP047895">
    <property type="protein sequence ID" value="QHL89971.1"/>
    <property type="molecule type" value="Genomic_DNA"/>
</dbReference>
<dbReference type="Proteomes" id="UP000464468">
    <property type="component" value="Chromosome"/>
</dbReference>